<comment type="caution">
    <text evidence="2">The sequence shown here is derived from an EMBL/GenBank/DDBJ whole genome shotgun (WGS) entry which is preliminary data.</text>
</comment>
<proteinExistence type="predicted"/>
<organism evidence="2 3">
    <name type="scientific">Panicum virgatum</name>
    <name type="common">Blackwell switchgrass</name>
    <dbReference type="NCBI Taxonomy" id="38727"/>
    <lineage>
        <taxon>Eukaryota</taxon>
        <taxon>Viridiplantae</taxon>
        <taxon>Streptophyta</taxon>
        <taxon>Embryophyta</taxon>
        <taxon>Tracheophyta</taxon>
        <taxon>Spermatophyta</taxon>
        <taxon>Magnoliopsida</taxon>
        <taxon>Liliopsida</taxon>
        <taxon>Poales</taxon>
        <taxon>Poaceae</taxon>
        <taxon>PACMAD clade</taxon>
        <taxon>Panicoideae</taxon>
        <taxon>Panicodae</taxon>
        <taxon>Paniceae</taxon>
        <taxon>Panicinae</taxon>
        <taxon>Panicum</taxon>
        <taxon>Panicum sect. Hiantes</taxon>
    </lineage>
</organism>
<gene>
    <name evidence="2" type="ORF">PVAP13_4KG110835</name>
</gene>
<sequence>MKCGSYGLASVNCRSHRSCTCSPLSHPFGSPLFPSPSPLLDTHHQDGSSGERPSPSPPRARPGCLLCVCHDEPLADPDPHGHVGGVCLPQWRLAALGVHLR</sequence>
<reference evidence="2" key="1">
    <citation type="submission" date="2020-05" db="EMBL/GenBank/DDBJ databases">
        <title>WGS assembly of Panicum virgatum.</title>
        <authorList>
            <person name="Lovell J.T."/>
            <person name="Jenkins J."/>
            <person name="Shu S."/>
            <person name="Juenger T.E."/>
            <person name="Schmutz J."/>
        </authorList>
    </citation>
    <scope>NUCLEOTIDE SEQUENCE</scope>
    <source>
        <strain evidence="2">AP13</strain>
    </source>
</reference>
<evidence type="ECO:0000313" key="2">
    <source>
        <dbReference type="EMBL" id="KAG2611849.1"/>
    </source>
</evidence>
<evidence type="ECO:0000313" key="3">
    <source>
        <dbReference type="Proteomes" id="UP000823388"/>
    </source>
</evidence>
<accession>A0A8T0TVE5</accession>
<dbReference type="AlphaFoldDB" id="A0A8T0TVE5"/>
<dbReference type="Proteomes" id="UP000823388">
    <property type="component" value="Chromosome 4K"/>
</dbReference>
<dbReference type="EMBL" id="CM029043">
    <property type="protein sequence ID" value="KAG2611849.1"/>
    <property type="molecule type" value="Genomic_DNA"/>
</dbReference>
<protein>
    <submittedName>
        <fullName evidence="2">Uncharacterized protein</fullName>
    </submittedName>
</protein>
<name>A0A8T0TVE5_PANVG</name>
<evidence type="ECO:0000256" key="1">
    <source>
        <dbReference type="SAM" id="MobiDB-lite"/>
    </source>
</evidence>
<keyword evidence="3" id="KW-1185">Reference proteome</keyword>
<feature type="region of interest" description="Disordered" evidence="1">
    <location>
        <begin position="32"/>
        <end position="60"/>
    </location>
</feature>